<dbReference type="PROSITE" id="PS50244">
    <property type="entry name" value="S5A_REDUCTASE"/>
    <property type="match status" value="1"/>
</dbReference>
<protein>
    <submittedName>
        <fullName evidence="7">3-oxo-5-alpha-steroid 4-dehydrogenase 3 / polyprenol reductase</fullName>
    </submittedName>
</protein>
<sequence>MRIQPPSFSQLIQLYYVLIITIAILAGTLPALRNSILTYGKLDAPANTTSKPSPSPSFSNGATKDVAQSSRDFVKTLHSFRVPKTWFAHFYVLAPLWMVYLTVDLRLFTSLESSHWVARCYPYFSLLHLLSFLGIMIPPKVAMAGGWIPPPEVVLAMSCYFAQVTRRWCESQFIERPSPKATLHVGHYIIGMTYYSAMAPTVWVDAYETWAIGRADTPSALSTTGVVQCLVGLGLFLWGSFHQYNCHVILADLRAPKTAPANTSSFSAKATSTEYKVPFGDWFQYMVAPHYSAEMVIYFGVYLMASARTRAPTMLIAWIWVVINLGIVARETDQWYRAHFGEQYHKQAVDPKSGKPAGSSKPLRKRAILVPSIY</sequence>
<evidence type="ECO:0000313" key="7">
    <source>
        <dbReference type="EMBL" id="GJJ74142.1"/>
    </source>
</evidence>
<evidence type="ECO:0000256" key="3">
    <source>
        <dbReference type="ARBA" id="ARBA00022989"/>
    </source>
</evidence>
<feature type="transmembrane region" description="Helical" evidence="5">
    <location>
        <begin position="12"/>
        <end position="32"/>
    </location>
</feature>
<dbReference type="GO" id="GO:0016095">
    <property type="term" value="P:polyprenol catabolic process"/>
    <property type="evidence" value="ECO:0007669"/>
    <property type="project" value="TreeGrafter"/>
</dbReference>
<dbReference type="Proteomes" id="UP000827284">
    <property type="component" value="Unassembled WGS sequence"/>
</dbReference>
<proteinExistence type="predicted"/>
<dbReference type="Gene3D" id="1.20.120.1630">
    <property type="match status" value="1"/>
</dbReference>
<keyword evidence="3 5" id="KW-1133">Transmembrane helix</keyword>
<dbReference type="PANTHER" id="PTHR14624">
    <property type="entry name" value="DFG10 PROTEIN"/>
    <property type="match status" value="1"/>
</dbReference>
<dbReference type="GO" id="GO:0005783">
    <property type="term" value="C:endoplasmic reticulum"/>
    <property type="evidence" value="ECO:0007669"/>
    <property type="project" value="TreeGrafter"/>
</dbReference>
<dbReference type="OrthoDB" id="541710at2759"/>
<dbReference type="InterPro" id="IPR039698">
    <property type="entry name" value="Dfg10/SRD5A3"/>
</dbReference>
<feature type="transmembrane region" description="Helical" evidence="5">
    <location>
        <begin position="120"/>
        <end position="137"/>
    </location>
</feature>
<dbReference type="Pfam" id="PF02544">
    <property type="entry name" value="Steroid_dh"/>
    <property type="match status" value="1"/>
</dbReference>
<keyword evidence="4 5" id="KW-0472">Membrane</keyword>
<feature type="transmembrane region" description="Helical" evidence="5">
    <location>
        <begin position="311"/>
        <end position="329"/>
    </location>
</feature>
<reference evidence="7" key="1">
    <citation type="submission" date="2021-11" db="EMBL/GenBank/DDBJ databases">
        <authorList>
            <person name="Herlambang A."/>
            <person name="Guo Y."/>
            <person name="Takashima Y."/>
            <person name="Nishizawa T."/>
        </authorList>
    </citation>
    <scope>NUCLEOTIDE SEQUENCE</scope>
    <source>
        <strain evidence="7">E1425</strain>
    </source>
</reference>
<feature type="transmembrane region" description="Helical" evidence="5">
    <location>
        <begin position="282"/>
        <end position="304"/>
    </location>
</feature>
<dbReference type="InterPro" id="IPR001104">
    <property type="entry name" value="3-oxo-5_a-steroid_4-DH_C"/>
</dbReference>
<dbReference type="EMBL" id="BQFW01000008">
    <property type="protein sequence ID" value="GJJ74142.1"/>
    <property type="molecule type" value="Genomic_DNA"/>
</dbReference>
<dbReference type="GO" id="GO:0003865">
    <property type="term" value="F:3-oxo-5-alpha-steroid 4-dehydrogenase activity"/>
    <property type="evidence" value="ECO:0007669"/>
    <property type="project" value="TreeGrafter"/>
</dbReference>
<accession>A0A9P3HCJ9</accession>
<evidence type="ECO:0000256" key="2">
    <source>
        <dbReference type="ARBA" id="ARBA00022692"/>
    </source>
</evidence>
<comment type="subcellular location">
    <subcellularLocation>
        <location evidence="1">Endomembrane system</location>
        <topology evidence="1">Multi-pass membrane protein</topology>
    </subcellularLocation>
</comment>
<organism evidence="7 8">
    <name type="scientific">Entomortierella parvispora</name>
    <dbReference type="NCBI Taxonomy" id="205924"/>
    <lineage>
        <taxon>Eukaryota</taxon>
        <taxon>Fungi</taxon>
        <taxon>Fungi incertae sedis</taxon>
        <taxon>Mucoromycota</taxon>
        <taxon>Mortierellomycotina</taxon>
        <taxon>Mortierellomycetes</taxon>
        <taxon>Mortierellales</taxon>
        <taxon>Mortierellaceae</taxon>
        <taxon>Entomortierella</taxon>
    </lineage>
</organism>
<keyword evidence="8" id="KW-1185">Reference proteome</keyword>
<feature type="transmembrane region" description="Helical" evidence="5">
    <location>
        <begin position="86"/>
        <end position="108"/>
    </location>
</feature>
<dbReference type="AlphaFoldDB" id="A0A9P3HCJ9"/>
<gene>
    <name evidence="7" type="ORF">EMPS_06500</name>
</gene>
<comment type="caution">
    <text evidence="7">The sequence shown here is derived from an EMBL/GenBank/DDBJ whole genome shotgun (WGS) entry which is preliminary data.</text>
</comment>
<keyword evidence="2 5" id="KW-0812">Transmembrane</keyword>
<evidence type="ECO:0000313" key="8">
    <source>
        <dbReference type="Proteomes" id="UP000827284"/>
    </source>
</evidence>
<evidence type="ECO:0000259" key="6">
    <source>
        <dbReference type="Pfam" id="PF02544"/>
    </source>
</evidence>
<reference evidence="7" key="2">
    <citation type="journal article" date="2022" name="Microbiol. Resour. Announc.">
        <title>Whole-Genome Sequence of Entomortierella parvispora E1425, a Mucoromycotan Fungus Associated with Burkholderiaceae-Related Endosymbiotic Bacteria.</title>
        <authorList>
            <person name="Herlambang A."/>
            <person name="Guo Y."/>
            <person name="Takashima Y."/>
            <person name="Narisawa K."/>
            <person name="Ohta H."/>
            <person name="Nishizawa T."/>
        </authorList>
    </citation>
    <scope>NUCLEOTIDE SEQUENCE</scope>
    <source>
        <strain evidence="7">E1425</strain>
    </source>
</reference>
<feature type="domain" description="3-oxo-5-alpha-steroid 4-dehydrogenase C-terminal" evidence="6">
    <location>
        <begin position="226"/>
        <end position="347"/>
    </location>
</feature>
<dbReference type="PANTHER" id="PTHR14624:SF0">
    <property type="entry name" value="POLYPRENOL REDUCTASE"/>
    <property type="match status" value="1"/>
</dbReference>
<dbReference type="GO" id="GO:0006488">
    <property type="term" value="P:dolichol-linked oligosaccharide biosynthetic process"/>
    <property type="evidence" value="ECO:0007669"/>
    <property type="project" value="InterPro"/>
</dbReference>
<evidence type="ECO:0000256" key="1">
    <source>
        <dbReference type="ARBA" id="ARBA00004127"/>
    </source>
</evidence>
<name>A0A9P3HCJ9_9FUNG</name>
<evidence type="ECO:0000256" key="5">
    <source>
        <dbReference type="SAM" id="Phobius"/>
    </source>
</evidence>
<evidence type="ECO:0000256" key="4">
    <source>
        <dbReference type="ARBA" id="ARBA00023136"/>
    </source>
</evidence>